<keyword evidence="4 9" id="KW-0813">Transport</keyword>
<comment type="subunit">
    <text evidence="9">Forms a stable energy-coupling factor (ECF) transporter complex composed of 2 membrane-embedded substrate-binding proteins (S component), 2 ATP-binding proteins (A component) and 2 transmembrane proteins (T component).</text>
</comment>
<comment type="similarity">
    <text evidence="2 9">Belongs to the energy-coupling factor EcfT family.</text>
</comment>
<dbReference type="Proteomes" id="UP000051749">
    <property type="component" value="Unassembled WGS sequence"/>
</dbReference>
<sequence>MISQRCLNEEGDQMNKLLFGRYIPQDSFVHHMDPRAKLVLSFLYVIVIFFANNWWIYLLMTVVALLSIWASKINFKLFVDGILPLIWIIAFTMLIQVFFGTGGHLYWQWGIFSVTSLGILNAAYIFVRFTLIILISTLLTLSTSPIQISDAIESLLKPLEKVHFPVYEVALMLSIALRFVPTLMDETESIMNAQRARGVDFGTGNIVQRIKKIIPILIPLFVSAFNRAEDLATAMEARGYQGGAGRTKYRLLKWGIRDTIATLIYLLMTVVVFALRFF</sequence>
<dbReference type="HAMAP" id="MF_01461">
    <property type="entry name" value="EcfT"/>
    <property type="match status" value="1"/>
</dbReference>
<dbReference type="InterPro" id="IPR024919">
    <property type="entry name" value="EcfT"/>
</dbReference>
<dbReference type="GO" id="GO:0022857">
    <property type="term" value="F:transmembrane transporter activity"/>
    <property type="evidence" value="ECO:0007669"/>
    <property type="project" value="UniProtKB-UniRule"/>
</dbReference>
<evidence type="ECO:0000256" key="4">
    <source>
        <dbReference type="ARBA" id="ARBA00022448"/>
    </source>
</evidence>
<comment type="caution">
    <text evidence="9">Lacks conserved residue(s) required for the propagation of feature annotation.</text>
</comment>
<dbReference type="CDD" id="cd16914">
    <property type="entry name" value="EcfT"/>
    <property type="match status" value="1"/>
</dbReference>
<reference evidence="10 11" key="1">
    <citation type="journal article" date="2015" name="Genome Announc.">
        <title>Expanding the biotechnology potential of lactobacilli through comparative genomics of 213 strains and associated genera.</title>
        <authorList>
            <person name="Sun Z."/>
            <person name="Harris H.M."/>
            <person name="McCann A."/>
            <person name="Guo C."/>
            <person name="Argimon S."/>
            <person name="Zhang W."/>
            <person name="Yang X."/>
            <person name="Jeffery I.B."/>
            <person name="Cooney J.C."/>
            <person name="Kagawa T.F."/>
            <person name="Liu W."/>
            <person name="Song Y."/>
            <person name="Salvetti E."/>
            <person name="Wrobel A."/>
            <person name="Rasinkangas P."/>
            <person name="Parkhill J."/>
            <person name="Rea M.C."/>
            <person name="O'Sullivan O."/>
            <person name="Ritari J."/>
            <person name="Douillard F.P."/>
            <person name="Paul Ross R."/>
            <person name="Yang R."/>
            <person name="Briner A.E."/>
            <person name="Felis G.E."/>
            <person name="de Vos W.M."/>
            <person name="Barrangou R."/>
            <person name="Klaenhammer T.R."/>
            <person name="Caufield P.W."/>
            <person name="Cui Y."/>
            <person name="Zhang H."/>
            <person name="O'Toole P.W."/>
        </authorList>
    </citation>
    <scope>NUCLEOTIDE SEQUENCE [LARGE SCALE GENOMIC DNA]</scope>
    <source>
        <strain evidence="10 11">DSM 22301</strain>
    </source>
</reference>
<feature type="transmembrane region" description="Helical" evidence="9">
    <location>
        <begin position="259"/>
        <end position="277"/>
    </location>
</feature>
<evidence type="ECO:0000256" key="8">
    <source>
        <dbReference type="ARBA" id="ARBA00023136"/>
    </source>
</evidence>
<keyword evidence="8 9" id="KW-0472">Membrane</keyword>
<comment type="function">
    <text evidence="9">Transmembrane (T) component of an energy-coupling factor (ECF) ABC-transporter complex. Unlike classic ABC transporters this ECF transporter provides the energy necessary to transport a number of different substrates.</text>
</comment>
<keyword evidence="6 9" id="KW-0812">Transmembrane</keyword>
<evidence type="ECO:0000256" key="7">
    <source>
        <dbReference type="ARBA" id="ARBA00022989"/>
    </source>
</evidence>
<keyword evidence="7 9" id="KW-1133">Transmembrane helix</keyword>
<dbReference type="STRING" id="319653.SAMN04487973_11149"/>
<dbReference type="AlphaFoldDB" id="A0A0R2K5Z8"/>
<feature type="transmembrane region" description="Helical" evidence="9">
    <location>
        <begin position="77"/>
        <end position="99"/>
    </location>
</feature>
<evidence type="ECO:0000313" key="11">
    <source>
        <dbReference type="Proteomes" id="UP000051749"/>
    </source>
</evidence>
<dbReference type="EMBL" id="JQBY01000018">
    <property type="protein sequence ID" value="KRN81879.1"/>
    <property type="molecule type" value="Genomic_DNA"/>
</dbReference>
<comment type="subcellular location">
    <subcellularLocation>
        <location evidence="1 9">Cell membrane</location>
        <topology evidence="1 9">Multi-pass membrane protein</topology>
    </subcellularLocation>
</comment>
<dbReference type="PATRIC" id="fig|319653.3.peg.722"/>
<protein>
    <recommendedName>
        <fullName evidence="3 9">Energy-coupling factor transporter transmembrane protein EcfT</fullName>
        <shortName evidence="9">ECF transporter T component EcfT</shortName>
    </recommendedName>
</protein>
<dbReference type="GO" id="GO:0005886">
    <property type="term" value="C:plasma membrane"/>
    <property type="evidence" value="ECO:0007669"/>
    <property type="project" value="UniProtKB-SubCell"/>
</dbReference>
<evidence type="ECO:0000256" key="3">
    <source>
        <dbReference type="ARBA" id="ARBA00014042"/>
    </source>
</evidence>
<evidence type="ECO:0000256" key="2">
    <source>
        <dbReference type="ARBA" id="ARBA00005660"/>
    </source>
</evidence>
<gene>
    <name evidence="9" type="primary">ecfT</name>
    <name evidence="10" type="ORF">IV87_GL000711</name>
</gene>
<dbReference type="Pfam" id="PF02361">
    <property type="entry name" value="CbiQ"/>
    <property type="match status" value="1"/>
</dbReference>
<evidence type="ECO:0000256" key="9">
    <source>
        <dbReference type="HAMAP-Rule" id="MF_01461"/>
    </source>
</evidence>
<dbReference type="PANTHER" id="PTHR33514">
    <property type="entry name" value="PROTEIN ABCI12, CHLOROPLASTIC"/>
    <property type="match status" value="1"/>
</dbReference>
<comment type="caution">
    <text evidence="10">The sequence shown here is derived from an EMBL/GenBank/DDBJ whole genome shotgun (WGS) entry which is preliminary data.</text>
</comment>
<name>A0A0R2K5Z8_9LACO</name>
<dbReference type="PANTHER" id="PTHR33514:SF13">
    <property type="entry name" value="PROTEIN ABCI12, CHLOROPLASTIC"/>
    <property type="match status" value="1"/>
</dbReference>
<evidence type="ECO:0000256" key="1">
    <source>
        <dbReference type="ARBA" id="ARBA00004651"/>
    </source>
</evidence>
<organism evidence="10 11">
    <name type="scientific">Pediococcus ethanolidurans</name>
    <dbReference type="NCBI Taxonomy" id="319653"/>
    <lineage>
        <taxon>Bacteria</taxon>
        <taxon>Bacillati</taxon>
        <taxon>Bacillota</taxon>
        <taxon>Bacilli</taxon>
        <taxon>Lactobacillales</taxon>
        <taxon>Lactobacillaceae</taxon>
        <taxon>Pediococcus</taxon>
    </lineage>
</organism>
<keyword evidence="5 9" id="KW-1003">Cell membrane</keyword>
<evidence type="ECO:0000313" key="10">
    <source>
        <dbReference type="EMBL" id="KRN81879.1"/>
    </source>
</evidence>
<proteinExistence type="inferred from homology"/>
<dbReference type="InterPro" id="IPR003339">
    <property type="entry name" value="ABC/ECF_trnsptr_transmembrane"/>
</dbReference>
<evidence type="ECO:0000256" key="6">
    <source>
        <dbReference type="ARBA" id="ARBA00022692"/>
    </source>
</evidence>
<accession>A0A0R2K5Z8</accession>
<feature type="transmembrane region" description="Helical" evidence="9">
    <location>
        <begin position="42"/>
        <end position="70"/>
    </location>
</feature>
<evidence type="ECO:0000256" key="5">
    <source>
        <dbReference type="ARBA" id="ARBA00022475"/>
    </source>
</evidence>